<dbReference type="GO" id="GO:0070290">
    <property type="term" value="F:N-acylphosphatidylethanolamine-specific phospholipase D activity"/>
    <property type="evidence" value="ECO:0007669"/>
    <property type="project" value="InterPro"/>
</dbReference>
<dbReference type="PANTHER" id="PTHR15032:SF4">
    <property type="entry name" value="N-ACYL-PHOSPHATIDYLETHANOLAMINE-HYDROLYZING PHOSPHOLIPASE D"/>
    <property type="match status" value="1"/>
</dbReference>
<protein>
    <submittedName>
        <fullName evidence="2">MBL fold metallo-hydrolase</fullName>
    </submittedName>
</protein>
<dbReference type="InterPro" id="IPR024884">
    <property type="entry name" value="NAPE-PLD"/>
</dbReference>
<dbReference type="InterPro" id="IPR001279">
    <property type="entry name" value="Metallo-B-lactamas"/>
</dbReference>
<sequence length="365" mass="41471">MMIFLLIAVLIILVAILFMQLPAFGKTPGGKRLQRIRTSPQFHKNTFQNQSYTPALTGGATITGVMKDFFFGKHERKVPSMPVPSVKSNLKNSNPDEPTITWFGHSSYLLQINGRNILVDPVFSERTSPVQFAGTKAFPGSNIYNANDMPDIDVLLLTHDHYDHLDYNTVIALKDRISMIVTSLGVGSHLEKWGIPAEKIKELDWWESDEIMKDLRFTAAPGRHFSGRKFKRNQTLWSSFVLETGRYRLFLGGDSGYDTHFKEIGNRFGSFDLAILECGQYNTFWANIHMMPEETVQAAIDLHAKVLMPVHWAKFALATHPWDDSIKRAVKQANILHQPLLTPMIGQKVSLNRSPENEAWWEKIS</sequence>
<dbReference type="Pfam" id="PF12706">
    <property type="entry name" value="Lactamase_B_2"/>
    <property type="match status" value="1"/>
</dbReference>
<name>A0A5M6CDD8_9BACT</name>
<proteinExistence type="predicted"/>
<dbReference type="InterPro" id="IPR036866">
    <property type="entry name" value="RibonucZ/Hydroxyglut_hydro"/>
</dbReference>
<gene>
    <name evidence="2" type="ORF">F0919_16925</name>
</gene>
<dbReference type="EMBL" id="VWSH01000004">
    <property type="protein sequence ID" value="KAA5532470.1"/>
    <property type="molecule type" value="Genomic_DNA"/>
</dbReference>
<organism evidence="2 3">
    <name type="scientific">Taibaiella lutea</name>
    <dbReference type="NCBI Taxonomy" id="2608001"/>
    <lineage>
        <taxon>Bacteria</taxon>
        <taxon>Pseudomonadati</taxon>
        <taxon>Bacteroidota</taxon>
        <taxon>Chitinophagia</taxon>
        <taxon>Chitinophagales</taxon>
        <taxon>Chitinophagaceae</taxon>
        <taxon>Taibaiella</taxon>
    </lineage>
</organism>
<reference evidence="2 3" key="1">
    <citation type="submission" date="2019-09" db="EMBL/GenBank/DDBJ databases">
        <title>Genome sequence and assembly of Taibaiella sp.</title>
        <authorList>
            <person name="Chhetri G."/>
        </authorList>
    </citation>
    <scope>NUCLEOTIDE SEQUENCE [LARGE SCALE GENOMIC DNA]</scope>
    <source>
        <strain evidence="2 3">KVB11</strain>
    </source>
</reference>
<comment type="caution">
    <text evidence="2">The sequence shown here is derived from an EMBL/GenBank/DDBJ whole genome shotgun (WGS) entry which is preliminary data.</text>
</comment>
<dbReference type="Proteomes" id="UP000323632">
    <property type="component" value="Unassembled WGS sequence"/>
</dbReference>
<accession>A0A5M6CDD8</accession>
<dbReference type="RefSeq" id="WP_150033973.1">
    <property type="nucleotide sequence ID" value="NZ_VWSH01000004.1"/>
</dbReference>
<dbReference type="PANTHER" id="PTHR15032">
    <property type="entry name" value="N-ACYL-PHOSPHATIDYLETHANOLAMINE-HYDROLYZING PHOSPHOLIPASE D"/>
    <property type="match status" value="1"/>
</dbReference>
<evidence type="ECO:0000313" key="3">
    <source>
        <dbReference type="Proteomes" id="UP000323632"/>
    </source>
</evidence>
<dbReference type="GO" id="GO:0005737">
    <property type="term" value="C:cytoplasm"/>
    <property type="evidence" value="ECO:0007669"/>
    <property type="project" value="TreeGrafter"/>
</dbReference>
<evidence type="ECO:0000313" key="2">
    <source>
        <dbReference type="EMBL" id="KAA5532470.1"/>
    </source>
</evidence>
<dbReference type="AlphaFoldDB" id="A0A5M6CDD8"/>
<keyword evidence="2" id="KW-0378">Hydrolase</keyword>
<evidence type="ECO:0000259" key="1">
    <source>
        <dbReference type="Pfam" id="PF12706"/>
    </source>
</evidence>
<dbReference type="PIRSF" id="PIRSF038896">
    <property type="entry name" value="NAPE-PLD"/>
    <property type="match status" value="1"/>
</dbReference>
<dbReference type="GO" id="GO:0008270">
    <property type="term" value="F:zinc ion binding"/>
    <property type="evidence" value="ECO:0007669"/>
    <property type="project" value="InterPro"/>
</dbReference>
<dbReference type="Gene3D" id="3.60.15.10">
    <property type="entry name" value="Ribonuclease Z/Hydroxyacylglutathione hydrolase-like"/>
    <property type="match status" value="1"/>
</dbReference>
<feature type="domain" description="Metallo-beta-lactamase" evidence="1">
    <location>
        <begin position="115"/>
        <end position="312"/>
    </location>
</feature>
<keyword evidence="3" id="KW-1185">Reference proteome</keyword>
<dbReference type="SUPFAM" id="SSF56281">
    <property type="entry name" value="Metallo-hydrolase/oxidoreductase"/>
    <property type="match status" value="1"/>
</dbReference>